<dbReference type="SUPFAM" id="SSF81321">
    <property type="entry name" value="Family A G protein-coupled receptor-like"/>
    <property type="match status" value="1"/>
</dbReference>
<dbReference type="EMBL" id="NIRI02000042">
    <property type="protein sequence ID" value="KAG5450189.1"/>
    <property type="molecule type" value="Genomic_DNA"/>
</dbReference>
<reference evidence="1 2" key="1">
    <citation type="journal article" date="2018" name="Biotechnol. Adv.">
        <title>Improved genomic resources and new bioinformatic workflow for the carcinogenic parasite Clonorchis sinensis: Biotechnological implications.</title>
        <authorList>
            <person name="Wang D."/>
            <person name="Korhonen P.K."/>
            <person name="Gasser R.B."/>
            <person name="Young N.D."/>
        </authorList>
    </citation>
    <scope>NUCLEOTIDE SEQUENCE [LARGE SCALE GENOMIC DNA]</scope>
    <source>
        <strain evidence="1">Cs-k2</strain>
    </source>
</reference>
<dbReference type="InterPro" id="IPR000276">
    <property type="entry name" value="GPCR_Rhodpsn"/>
</dbReference>
<dbReference type="PRINTS" id="PR00237">
    <property type="entry name" value="GPCRRHODOPSN"/>
</dbReference>
<dbReference type="PANTHER" id="PTHR24243:SF230">
    <property type="entry name" value="G-PROTEIN COUPLED RECEPTORS FAMILY 1 PROFILE DOMAIN-CONTAINING PROTEIN"/>
    <property type="match status" value="1"/>
</dbReference>
<organism evidence="1 2">
    <name type="scientific">Clonorchis sinensis</name>
    <name type="common">Chinese liver fluke</name>
    <dbReference type="NCBI Taxonomy" id="79923"/>
    <lineage>
        <taxon>Eukaryota</taxon>
        <taxon>Metazoa</taxon>
        <taxon>Spiralia</taxon>
        <taxon>Lophotrochozoa</taxon>
        <taxon>Platyhelminthes</taxon>
        <taxon>Trematoda</taxon>
        <taxon>Digenea</taxon>
        <taxon>Opisthorchiida</taxon>
        <taxon>Opisthorchiata</taxon>
        <taxon>Opisthorchiidae</taxon>
        <taxon>Clonorchis</taxon>
    </lineage>
</organism>
<gene>
    <name evidence="1" type="ORF">CSKR_114264</name>
</gene>
<dbReference type="PROSITE" id="PS50262">
    <property type="entry name" value="G_PROTEIN_RECEP_F1_2"/>
    <property type="match status" value="1"/>
</dbReference>
<accession>A0A8T1MME6</accession>
<sequence>MLIEPLSANWMASRHVSIRIVNQEQFIKCYQMHPTNISDYSVHVGVFRAYVSPVVAMCGVFGNFFIILVFSREAPRTRFSIYAISLAVSNGITLITNTLFDDFLGRGLHYATNHQTFYKLDATSEFGCKFVEYLSNVMFFTTSYIIIVFSLDRLFTIRRPILCSSIRHKRWAVCACLLVFVMGFLSNIPLIFVQTLMVDMDSRTNFTCRMIEDHPVAKFTVTFEVICTYTIPFCLVLVLNALIGFRLWQLKHERKHLFPNDYKNDRMEMGRVTGHLALTTAFLLLYMPVVCMVLIRLNVTLIRLDRHSPHALRIIDLSRLFSSVKDIAYAVNFPLYLIFLRNFRHRFMLMFCPCRRSRRPNMSNQRNPRELTNPVPITYRAE</sequence>
<evidence type="ECO:0000313" key="2">
    <source>
        <dbReference type="Proteomes" id="UP000286415"/>
    </source>
</evidence>
<dbReference type="PANTHER" id="PTHR24243">
    <property type="entry name" value="G-PROTEIN COUPLED RECEPTOR"/>
    <property type="match status" value="1"/>
</dbReference>
<dbReference type="GO" id="GO:0004930">
    <property type="term" value="F:G protein-coupled receptor activity"/>
    <property type="evidence" value="ECO:0007669"/>
    <property type="project" value="UniProtKB-KW"/>
</dbReference>
<dbReference type="Proteomes" id="UP000286415">
    <property type="component" value="Unassembled WGS sequence"/>
</dbReference>
<evidence type="ECO:0000313" key="1">
    <source>
        <dbReference type="EMBL" id="KAG5450189.1"/>
    </source>
</evidence>
<proteinExistence type="predicted"/>
<dbReference type="OrthoDB" id="9990906at2759"/>
<dbReference type="InterPro" id="IPR017452">
    <property type="entry name" value="GPCR_Rhodpsn_7TM"/>
</dbReference>
<dbReference type="Pfam" id="PF00001">
    <property type="entry name" value="7tm_1"/>
    <property type="match status" value="1"/>
</dbReference>
<name>A0A8T1MME6_CLOSI</name>
<dbReference type="Gene3D" id="1.20.1070.10">
    <property type="entry name" value="Rhodopsin 7-helix transmembrane proteins"/>
    <property type="match status" value="1"/>
</dbReference>
<protein>
    <submittedName>
        <fullName evidence="1">Uncharacterized protein</fullName>
    </submittedName>
</protein>
<keyword evidence="2" id="KW-1185">Reference proteome</keyword>
<comment type="caution">
    <text evidence="1">The sequence shown here is derived from an EMBL/GenBank/DDBJ whole genome shotgun (WGS) entry which is preliminary data.</text>
</comment>
<reference evidence="1 2" key="2">
    <citation type="journal article" date="2021" name="Genomics">
        <title>High-quality reference genome for Clonorchis sinensis.</title>
        <authorList>
            <person name="Young N.D."/>
            <person name="Stroehlein A.J."/>
            <person name="Kinkar L."/>
            <person name="Wang T."/>
            <person name="Sohn W.M."/>
            <person name="Chang B.C.H."/>
            <person name="Kaur P."/>
            <person name="Weisz D."/>
            <person name="Dudchenko O."/>
            <person name="Aiden E.L."/>
            <person name="Korhonen P.K."/>
            <person name="Gasser R.B."/>
        </authorList>
    </citation>
    <scope>NUCLEOTIDE SEQUENCE [LARGE SCALE GENOMIC DNA]</scope>
    <source>
        <strain evidence="1">Cs-k2</strain>
    </source>
</reference>
<dbReference type="STRING" id="79923.H2KTY3"/>
<dbReference type="GO" id="GO:0005886">
    <property type="term" value="C:plasma membrane"/>
    <property type="evidence" value="ECO:0007669"/>
    <property type="project" value="TreeGrafter"/>
</dbReference>